<dbReference type="RefSeq" id="WP_025344933.1">
    <property type="nucleotide sequence ID" value="NZ_CP007201.1"/>
</dbReference>
<sequence>MENTVKMSMEAYMDSLRSDITTINEQPENECCDAVEIKVLENVLGIMNAHFGDYDTFCSENKAMATFLESLGYSHEQITDIANGEKPKLETLSSFFIASVGGGDLRHCDTLAEALQNSVVARYHNPNFIIEEAVVIKKHLASDYLGMEATNEKN</sequence>
<proteinExistence type="predicted"/>
<protein>
    <submittedName>
        <fullName evidence="1">Uncharacterized protein</fullName>
    </submittedName>
</protein>
<accession>A0AA86E2T4</accession>
<dbReference type="EMBL" id="CP007201">
    <property type="protein sequence ID" value="AHJ13062.1"/>
    <property type="molecule type" value="Genomic_DNA"/>
</dbReference>
<dbReference type="Proteomes" id="UP000019322">
    <property type="component" value="Chromosome"/>
</dbReference>
<evidence type="ECO:0000313" key="2">
    <source>
        <dbReference type="Proteomes" id="UP000019322"/>
    </source>
</evidence>
<dbReference type="KEGG" id="smul:SMUL_1807"/>
<evidence type="ECO:0000313" key="1">
    <source>
        <dbReference type="EMBL" id="AHJ13062.1"/>
    </source>
</evidence>
<reference evidence="1 2" key="1">
    <citation type="journal article" date="2014" name="Environ. Microbiol.">
        <title>Insights into organohalide respiration and the versatile catabolism of Sulfurospirillum multivorans gained from comparative genomics and physiological studies.</title>
        <authorList>
            <person name="Goris T."/>
            <person name="Schubert T."/>
            <person name="Gadkari J."/>
            <person name="Wubet T."/>
            <person name="Tarkka M."/>
            <person name="Buscot F."/>
            <person name="Adrian L."/>
            <person name="Diekert G."/>
        </authorList>
    </citation>
    <scope>NUCLEOTIDE SEQUENCE [LARGE SCALE GENOMIC DNA]</scope>
    <source>
        <strain evidence="2">DM 12446 / JCM 15788 / NBRC 109480</strain>
    </source>
</reference>
<organism evidence="1 2">
    <name type="scientific">Sulfurospirillum multivorans (strain DM 12446 / JCM 15788 / NBRC 109480)</name>
    <dbReference type="NCBI Taxonomy" id="1150621"/>
    <lineage>
        <taxon>Bacteria</taxon>
        <taxon>Pseudomonadati</taxon>
        <taxon>Campylobacterota</taxon>
        <taxon>Epsilonproteobacteria</taxon>
        <taxon>Campylobacterales</taxon>
        <taxon>Sulfurospirillaceae</taxon>
        <taxon>Sulfurospirillum</taxon>
    </lineage>
</organism>
<dbReference type="AlphaFoldDB" id="A0AA86E2T4"/>
<name>A0AA86E2T4_SULMK</name>
<gene>
    <name evidence="1" type="ORF">SMUL_1807</name>
</gene>